<dbReference type="Gene3D" id="2.60.40.1180">
    <property type="entry name" value="Golgi alpha-mannosidase II"/>
    <property type="match status" value="1"/>
</dbReference>
<dbReference type="InterPro" id="IPR003961">
    <property type="entry name" value="FN3_dom"/>
</dbReference>
<evidence type="ECO:0000313" key="3">
    <source>
        <dbReference type="EMBL" id="UJF33416.1"/>
    </source>
</evidence>
<dbReference type="Gene3D" id="2.60.40.10">
    <property type="entry name" value="Immunoglobulins"/>
    <property type="match status" value="5"/>
</dbReference>
<dbReference type="Gene3D" id="2.60.40.710">
    <property type="entry name" value="Endoglucanase-like"/>
    <property type="match status" value="1"/>
</dbReference>
<proteinExistence type="predicted"/>
<dbReference type="InterPro" id="IPR008965">
    <property type="entry name" value="CBM2/CBM3_carb-bd_dom_sf"/>
</dbReference>
<sequence length="1194" mass="129309">MQAYRSTFSFKLYAMITALTMLLSSIIFTTGGGTASAEAPTVTTSAQVTPGSVAAGTTAVVNVDVTSTEAASLLLDVEVFDASLQKVYQIFKDNIAVEAAQQQTVPFEWNVPANTAPGSYIVSVGVFGAGWSGMYDWHAGATSFQVVAGQPVLTITSSASADTAQALPGSTVHVNAAVTASLATEALTQMSLVGPDGAIVASKEYADTLEAGAAKTYSLDWTVPAGAAEGVYHIAVQVLSADRSTTLHTNSAAGQFTIGTNSTPDPVLSAPTNLTAASETNSIHLTWDQVRSATAYELEADGISLGDFNTNSYTHSGLQPDTAHSYRVRAKSPSAVSVWSEPVMARTLQEQVSSQLTVNVKTGNSASTQMPTPEIEIFNTGSTPVPLSEVTARYYFTIDSERPLTVGFWTTAPKEFVTARFVKMPIPSADADYYLEVSFAAGAGQLQPSSKVGVYTWINKSDWSSFDQTNDYSYSSSGSSVPNEKVTAYRSGVLEWGTEPTLLDIPASPSNITAKPADTSILLTWDQVVGATSYDVDADGTVVENIQTNSYLNQWLRPGTRHSYKVRSRKGENVSSWSSAVNVKTTGEQDLPAPVNVRGTTTEASISLKWDALEEEVTGYEVEVDGSIIPVGPALTYVHSGLAAGTAHTYRVRAKDGETSGRWSSPLRTNTVYTPTGTFDVQFTVDTSAERAPISPYIYGTNDDLTGTEHWGSRRMGGNRMSTYNWENNASNAGEDYFEMSDNYIPWYYGGVPWGGNMDDPGIGVMGFYNKSLEMGAYTLTTLQTAGFVAKDKNGAVSDSEKAPSSRWVQVKPAKNAPFSLTPDTNDNAVYMDEFVNLLVHKYGNASTPTGIKGYSLDNEPSLWQSTHPLMHPSKPGAVEVLTKGIDTAKAVKHVDPYAEIYGPAAYSFDELYSMHAADDWNAIKGNYKWYVDYYLDKFRVASEQENTRLLDSLDFHWYPEISAGGYRITDEGSYTNLEANKARMQAPRSLWDPTYTENSWIGQWYSSFLPVLPRVQQSIDQYNPGTKMAITEYNYGGENNVYGGIAQADVLGIFGKYGVHLATFWKMVNSLKDALYISSAVKMFTDYDGNGGKFGDTKVKAETNNIENSSIYGSIVASSDDELHLIVMNKNNDFDMNAVLNIAGSGTYTSARVYAFDSESSEITEREGVTNITNNTFTYTVPKLTVAHIILSK</sequence>
<keyword evidence="4" id="KW-1185">Reference proteome</keyword>
<dbReference type="InterPro" id="IPR017853">
    <property type="entry name" value="GH"/>
</dbReference>
<evidence type="ECO:0000259" key="1">
    <source>
        <dbReference type="PROSITE" id="PS50853"/>
    </source>
</evidence>
<dbReference type="SUPFAM" id="SSF49265">
    <property type="entry name" value="Fibronectin type III"/>
    <property type="match status" value="2"/>
</dbReference>
<dbReference type="CDD" id="cd00063">
    <property type="entry name" value="FN3"/>
    <property type="match status" value="3"/>
</dbReference>
<dbReference type="InterPro" id="IPR024745">
    <property type="entry name" value="GH44_cat"/>
</dbReference>
<dbReference type="SMART" id="SM01067">
    <property type="entry name" value="CBM_3"/>
    <property type="match status" value="1"/>
</dbReference>
<feature type="domain" description="Fibronectin type-III" evidence="1">
    <location>
        <begin position="270"/>
        <end position="350"/>
    </location>
</feature>
<dbReference type="Pfam" id="PF12891">
    <property type="entry name" value="Glyco_hydro_44"/>
    <property type="match status" value="1"/>
</dbReference>
<dbReference type="InterPro" id="IPR036116">
    <property type="entry name" value="FN3_sf"/>
</dbReference>
<feature type="domain" description="Fibronectin type-III" evidence="1">
    <location>
        <begin position="591"/>
        <end position="677"/>
    </location>
</feature>
<dbReference type="InterPro" id="IPR036966">
    <property type="entry name" value="CBM3_sf"/>
</dbReference>
<dbReference type="RefSeq" id="WP_235119781.1">
    <property type="nucleotide sequence ID" value="NZ_CP090978.1"/>
</dbReference>
<dbReference type="Proteomes" id="UP001649230">
    <property type="component" value="Chromosome"/>
</dbReference>
<evidence type="ECO:0000313" key="4">
    <source>
        <dbReference type="Proteomes" id="UP001649230"/>
    </source>
</evidence>
<dbReference type="InterPro" id="IPR013780">
    <property type="entry name" value="Glyco_hydro_b"/>
</dbReference>
<reference evidence="3 4" key="1">
    <citation type="journal article" date="2024" name="Int. J. Syst. Evol. Microbiol.">
        <title>Paenibacillus hexagrammi sp. nov., a novel bacterium isolated from the gut content of Hexagrammos agrammus.</title>
        <authorList>
            <person name="Jung H.K."/>
            <person name="Kim D.G."/>
            <person name="Zin H."/>
            <person name="Park J."/>
            <person name="Jung H."/>
            <person name="Kim Y.O."/>
            <person name="Kong H.J."/>
            <person name="Kim J.W."/>
            <person name="Kim Y.S."/>
        </authorList>
    </citation>
    <scope>NUCLEOTIDE SEQUENCE [LARGE SCALE GENOMIC DNA]</scope>
    <source>
        <strain evidence="3 4">YPD9-1</strain>
    </source>
</reference>
<dbReference type="SUPFAM" id="SSF51445">
    <property type="entry name" value="(Trans)glycosidases"/>
    <property type="match status" value="1"/>
</dbReference>
<organism evidence="3 4">
    <name type="scientific">Paenibacillus hexagrammi</name>
    <dbReference type="NCBI Taxonomy" id="2908839"/>
    <lineage>
        <taxon>Bacteria</taxon>
        <taxon>Bacillati</taxon>
        <taxon>Bacillota</taxon>
        <taxon>Bacilli</taxon>
        <taxon>Bacillales</taxon>
        <taxon>Paenibacillaceae</taxon>
        <taxon>Paenibacillus</taxon>
    </lineage>
</organism>
<dbReference type="Gene3D" id="3.20.20.80">
    <property type="entry name" value="Glycosidases"/>
    <property type="match status" value="1"/>
</dbReference>
<dbReference type="InterPro" id="IPR001956">
    <property type="entry name" value="CBM3"/>
</dbReference>
<gene>
    <name evidence="3" type="ORF">L0M14_28570</name>
</gene>
<accession>A0ABY3SHJ1</accession>
<protein>
    <recommendedName>
        <fullName evidence="5">Endo-1,4-beta-glucanase</fullName>
    </recommendedName>
</protein>
<evidence type="ECO:0008006" key="5">
    <source>
        <dbReference type="Google" id="ProtNLM"/>
    </source>
</evidence>
<dbReference type="Pfam" id="PF00942">
    <property type="entry name" value="CBM_3"/>
    <property type="match status" value="1"/>
</dbReference>
<dbReference type="EMBL" id="CP090978">
    <property type="protein sequence ID" value="UJF33416.1"/>
    <property type="molecule type" value="Genomic_DNA"/>
</dbReference>
<dbReference type="InterPro" id="IPR013783">
    <property type="entry name" value="Ig-like_fold"/>
</dbReference>
<feature type="domain" description="Fibronectin type-III" evidence="1">
    <location>
        <begin position="505"/>
        <end position="589"/>
    </location>
</feature>
<dbReference type="SUPFAM" id="SSF49384">
    <property type="entry name" value="Carbohydrate-binding domain"/>
    <property type="match status" value="1"/>
</dbReference>
<dbReference type="PROSITE" id="PS51172">
    <property type="entry name" value="CBM3"/>
    <property type="match status" value="1"/>
</dbReference>
<dbReference type="SMART" id="SM00060">
    <property type="entry name" value="FN3"/>
    <property type="match status" value="3"/>
</dbReference>
<dbReference type="PROSITE" id="PS50853">
    <property type="entry name" value="FN3"/>
    <property type="match status" value="3"/>
</dbReference>
<dbReference type="Pfam" id="PF00041">
    <property type="entry name" value="fn3"/>
    <property type="match status" value="1"/>
</dbReference>
<evidence type="ECO:0000259" key="2">
    <source>
        <dbReference type="PROSITE" id="PS51172"/>
    </source>
</evidence>
<feature type="domain" description="CBM3" evidence="2">
    <location>
        <begin position="351"/>
        <end position="501"/>
    </location>
</feature>
<name>A0ABY3SHJ1_9BACL</name>